<keyword evidence="2" id="KW-1185">Reference proteome</keyword>
<dbReference type="RefSeq" id="XP_022297480.1">
    <property type="nucleotide sequence ID" value="XM_022441772.1"/>
</dbReference>
<sequence>MSQNSIFSDVSSIPPSIIDQDDEEFNEELCHVNNLYFGNLVQVNDISVDCEIAGVSDESDNEGHEESDQELEDKENCEFEVCDSDNREFHNVQNFLHNTCGCTRLYGKPCSSMIDRDVLVDYRNGCLEMVKPELDLMVKVQLFHHRNNSIETSSKKHKSKERERSRQKYYFNGVQICRETFAFVHGISRKTVDSIGRSLDQDGFGARIHGNKGKSPKHALTLEDVKKVKQFLLRYANKYGLPIPGRLPNFRNEKTILLPSDKTKAEIHQDYIKLADEMSLRKVCLSEFRTIWLEQCPHVLIMKPATDLCHTCQSFTSTLSASGNLTEEEKEDVLSRYQRHIEHVKIQRDHYRDQCSAAKLTYRQLSPDQKLRGQPPCTVDAEFHYSFDYAQQVHYPHYAQQVGPLFFKTPRKCQCFGVCCEGSGTQIFYLVDEAQHSNKGANTVTSMLHHHFMYHGLGEKDVKLHMDNCSGQNKNNTVIGYGLWRVMTGLHDSVEFSMMEAGHTKFNPDWHFGLWKVKWRHSTVETLDEIAVSVSKSSRNGHNIPQLVDDPAAPVLFYDWATFFKRIFKPIPSLKTYHHFRIDNNHPGTVFVREYATSREVAINILKAGAEVNPNALPTVIHPKGLDALRQWYLFQEVAPYCLNKESCPMPTEPKPVVKIDSPMLARKCSKCKMTGHNKLNCTK</sequence>
<evidence type="ECO:0000313" key="3">
    <source>
        <dbReference type="RefSeq" id="XP_022297480.1"/>
    </source>
</evidence>
<dbReference type="InterPro" id="IPR057191">
    <property type="entry name" value="DUF7869"/>
</dbReference>
<dbReference type="AlphaFoldDB" id="A0A8B8B243"/>
<dbReference type="PANTHER" id="PTHR34415">
    <property type="entry name" value="INTEGRASE CATALYTIC DOMAIN-CONTAINING PROTEIN"/>
    <property type="match status" value="1"/>
</dbReference>
<proteinExistence type="predicted"/>
<dbReference type="GeneID" id="111106891"/>
<dbReference type="Pfam" id="PF25273">
    <property type="entry name" value="DUF7869"/>
    <property type="match status" value="1"/>
</dbReference>
<dbReference type="KEGG" id="cvn:111106891"/>
<protein>
    <submittedName>
        <fullName evidence="3">Uncharacterized protein LOC111106891</fullName>
    </submittedName>
</protein>
<evidence type="ECO:0000259" key="1">
    <source>
        <dbReference type="Pfam" id="PF25273"/>
    </source>
</evidence>
<dbReference type="Proteomes" id="UP000694844">
    <property type="component" value="Chromosome 8"/>
</dbReference>
<dbReference type="PANTHER" id="PTHR34415:SF1">
    <property type="entry name" value="INTEGRASE CATALYTIC DOMAIN-CONTAINING PROTEIN"/>
    <property type="match status" value="1"/>
</dbReference>
<organism evidence="2 3">
    <name type="scientific">Crassostrea virginica</name>
    <name type="common">Eastern oyster</name>
    <dbReference type="NCBI Taxonomy" id="6565"/>
    <lineage>
        <taxon>Eukaryota</taxon>
        <taxon>Metazoa</taxon>
        <taxon>Spiralia</taxon>
        <taxon>Lophotrochozoa</taxon>
        <taxon>Mollusca</taxon>
        <taxon>Bivalvia</taxon>
        <taxon>Autobranchia</taxon>
        <taxon>Pteriomorphia</taxon>
        <taxon>Ostreida</taxon>
        <taxon>Ostreoidea</taxon>
        <taxon>Ostreidae</taxon>
        <taxon>Crassostrea</taxon>
    </lineage>
</organism>
<evidence type="ECO:0000313" key="2">
    <source>
        <dbReference type="Proteomes" id="UP000694844"/>
    </source>
</evidence>
<accession>A0A8B8B243</accession>
<dbReference type="OrthoDB" id="10033306at2759"/>
<gene>
    <name evidence="3" type="primary">LOC111106891</name>
</gene>
<feature type="domain" description="DUF7869" evidence="1">
    <location>
        <begin position="412"/>
        <end position="596"/>
    </location>
</feature>
<name>A0A8B8B243_CRAVI</name>
<reference evidence="3" key="1">
    <citation type="submission" date="2025-08" db="UniProtKB">
        <authorList>
            <consortium name="RefSeq"/>
        </authorList>
    </citation>
    <scope>IDENTIFICATION</scope>
    <source>
        <tissue evidence="3">Whole sample</tissue>
    </source>
</reference>